<dbReference type="OrthoDB" id="103819at2759"/>
<keyword evidence="2" id="KW-1185">Reference proteome</keyword>
<comment type="caution">
    <text evidence="1">The sequence shown here is derived from an EMBL/GenBank/DDBJ whole genome shotgun (WGS) entry which is preliminary data.</text>
</comment>
<name>A0A9W4HHG8_PENOL</name>
<sequence length="422" mass="47608">MDVANQRSQSKEISSFSSLVNTPSLVNAPHESSHRTTEAHRFIETELQHNERMPKDRQNVLKSALDFVSQISYSSLASQPMPNIPDTGMDLPSGSTAPELLYMMLPSTLDAPETDAKTFHWPDHITGSTLERMLLYLIENEGDDQITLHYRICVYTKAFFFLIKSPQHHYSKAVCERLKQSEREYKRVALASLGRLPFLSSPSLSLIQALLSGAMLMQYLGNMSYSWNLTAFASSMLVALNLYAVETTDDLDDDTQASLYWCYYLDKVLSCFLVRQPSLPKLRIDPTSMIPVRSANPLKTTVKIMVEMAKIQEVVLEMQLNQDAVADKSQIDAIIFSADSLLTLIKETRSSVPSRFQLDFDAAEFAQAAISATIFKCSRWSSVYQDRCLDNARKALTVLIAMLDREDAQPDTADQYSSFLTW</sequence>
<dbReference type="CDD" id="cd12148">
    <property type="entry name" value="fungal_TF_MHR"/>
    <property type="match status" value="1"/>
</dbReference>
<organism evidence="1 2">
    <name type="scientific">Penicillium olsonii</name>
    <dbReference type="NCBI Taxonomy" id="99116"/>
    <lineage>
        <taxon>Eukaryota</taxon>
        <taxon>Fungi</taxon>
        <taxon>Dikarya</taxon>
        <taxon>Ascomycota</taxon>
        <taxon>Pezizomycotina</taxon>
        <taxon>Eurotiomycetes</taxon>
        <taxon>Eurotiomycetidae</taxon>
        <taxon>Eurotiales</taxon>
        <taxon>Aspergillaceae</taxon>
        <taxon>Penicillium</taxon>
    </lineage>
</organism>
<dbReference type="EMBL" id="CAJVOS010000016">
    <property type="protein sequence ID" value="CAG8036158.1"/>
    <property type="molecule type" value="Genomic_DNA"/>
</dbReference>
<proteinExistence type="predicted"/>
<evidence type="ECO:0008006" key="3">
    <source>
        <dbReference type="Google" id="ProtNLM"/>
    </source>
</evidence>
<accession>A0A9W4HHG8</accession>
<gene>
    <name evidence="1" type="ORF">POLS_LOCUS2847</name>
</gene>
<evidence type="ECO:0000313" key="2">
    <source>
        <dbReference type="Proteomes" id="UP001153618"/>
    </source>
</evidence>
<dbReference type="AlphaFoldDB" id="A0A9W4HHG8"/>
<protein>
    <recommendedName>
        <fullName evidence="3">Transcription factor domain-containing protein</fullName>
    </recommendedName>
</protein>
<dbReference type="Proteomes" id="UP001153618">
    <property type="component" value="Unassembled WGS sequence"/>
</dbReference>
<reference evidence="1" key="1">
    <citation type="submission" date="2021-07" db="EMBL/GenBank/DDBJ databases">
        <authorList>
            <person name="Branca A.L. A."/>
        </authorList>
    </citation>
    <scope>NUCLEOTIDE SEQUENCE</scope>
</reference>
<evidence type="ECO:0000313" key="1">
    <source>
        <dbReference type="EMBL" id="CAG8036158.1"/>
    </source>
</evidence>